<dbReference type="SUPFAM" id="SSF55608">
    <property type="entry name" value="Homing endonucleases"/>
    <property type="match status" value="1"/>
</dbReference>
<keyword evidence="3" id="KW-1185">Reference proteome</keyword>
<dbReference type="Proteomes" id="UP000242474">
    <property type="component" value="Unassembled WGS sequence"/>
</dbReference>
<evidence type="ECO:0000313" key="2">
    <source>
        <dbReference type="EMBL" id="PIA12834.1"/>
    </source>
</evidence>
<dbReference type="OrthoDB" id="5381460at2759"/>
<evidence type="ECO:0000259" key="1">
    <source>
        <dbReference type="Pfam" id="PF00961"/>
    </source>
</evidence>
<reference evidence="2 3" key="1">
    <citation type="journal article" date="2015" name="Genome Biol. Evol.">
        <title>Phylogenomic analyses indicate that early fungi evolved digesting cell walls of algal ancestors of land plants.</title>
        <authorList>
            <person name="Chang Y."/>
            <person name="Wang S."/>
            <person name="Sekimoto S."/>
            <person name="Aerts A.L."/>
            <person name="Choi C."/>
            <person name="Clum A."/>
            <person name="LaButti K.M."/>
            <person name="Lindquist E.A."/>
            <person name="Yee Ngan C."/>
            <person name="Ohm R.A."/>
            <person name="Salamov A.A."/>
            <person name="Grigoriev I.V."/>
            <person name="Spatafora J.W."/>
            <person name="Berbee M.L."/>
        </authorList>
    </citation>
    <scope>NUCLEOTIDE SEQUENCE [LARGE SCALE GENOMIC DNA]</scope>
    <source>
        <strain evidence="2 3">NRRL 1564</strain>
    </source>
</reference>
<protein>
    <recommendedName>
        <fullName evidence="1">Homing endonuclease LAGLIDADG domain-containing protein</fullName>
    </recommendedName>
</protein>
<gene>
    <name evidence="2" type="ORF">COEREDRAFT_50707</name>
</gene>
<dbReference type="GO" id="GO:0004519">
    <property type="term" value="F:endonuclease activity"/>
    <property type="evidence" value="ECO:0007669"/>
    <property type="project" value="InterPro"/>
</dbReference>
<organism evidence="2 3">
    <name type="scientific">Coemansia reversa (strain ATCC 12441 / NRRL 1564)</name>
    <dbReference type="NCBI Taxonomy" id="763665"/>
    <lineage>
        <taxon>Eukaryota</taxon>
        <taxon>Fungi</taxon>
        <taxon>Fungi incertae sedis</taxon>
        <taxon>Zoopagomycota</taxon>
        <taxon>Kickxellomycotina</taxon>
        <taxon>Kickxellomycetes</taxon>
        <taxon>Kickxellales</taxon>
        <taxon>Kickxellaceae</taxon>
        <taxon>Coemansia</taxon>
    </lineage>
</organism>
<dbReference type="InterPro" id="IPR004860">
    <property type="entry name" value="LAGLIDADG_dom"/>
</dbReference>
<feature type="domain" description="Homing endonuclease LAGLIDADG" evidence="1">
    <location>
        <begin position="4"/>
        <end position="77"/>
    </location>
</feature>
<name>A0A2G5B1H0_COERN</name>
<dbReference type="InterPro" id="IPR027434">
    <property type="entry name" value="Homing_endonucl"/>
</dbReference>
<accession>A0A2G5B1H0</accession>
<dbReference type="AlphaFoldDB" id="A0A2G5B1H0"/>
<dbReference type="EMBL" id="KZ303565">
    <property type="protein sequence ID" value="PIA12834.1"/>
    <property type="molecule type" value="Genomic_DNA"/>
</dbReference>
<dbReference type="Pfam" id="PF00961">
    <property type="entry name" value="LAGLIDADG_1"/>
    <property type="match status" value="1"/>
</dbReference>
<feature type="non-terminal residue" evidence="2">
    <location>
        <position position="1"/>
    </location>
</feature>
<sequence>SLNIIFRIKLHKDDKNTLKWINKYFFDDRGNIYFYKDYVEFKLGGVKNNFKYILSLFDNFPLNSTKFLNYLIFKKII</sequence>
<evidence type="ECO:0000313" key="3">
    <source>
        <dbReference type="Proteomes" id="UP000242474"/>
    </source>
</evidence>
<proteinExistence type="predicted"/>
<dbReference type="Gene3D" id="3.10.28.10">
    <property type="entry name" value="Homing endonucleases"/>
    <property type="match status" value="1"/>
</dbReference>